<sequence length="501" mass="56690">MKKNYIAKTSSLYSIFMAVLCCFFVACSDKDSEENNTKYNPELPVSVTCFEPIEGTYAQEMVIYGSNFGIDTTKISVTIGGRKAKLVYAKSDSICCLVPYKAESGHYSVQVTMGDKDLGTKSVVANARFTYISSLVVRTLVGHRNSNDSQGWKDGTFGTGDADGSATGFRQAGYLKFDPQNPDHLYVAYEDFDNNGYGIQLIDLKEKTVKTVMHGSCFDGKRLRSIDFTLKGDMVVATDRDDKQLKSPSVWIVKRDADGSFTDSSAREILAAYKQCNTAVIHPIGGELYFNSYNRSAMFRMDMNKYYDTVAAGGTWKPNWADKNYERWFMFPETGWNFNITIHPSGKYAYVIVLNQHCIYRMDYDTDKKQFSEPYLVAGQRGIKAWADGKGDGTQMNYPYQGVFVKNKEYVEQGREDVYDFYFCDYDNYCIRYLTPDGYVKTYAGRGATSSMKDNKAWGPEDGDLKETARFGSPTGIAYDERTGTFYVLDMWYRSIRTIGK</sequence>
<feature type="signal peptide" evidence="1">
    <location>
        <begin position="1"/>
        <end position="28"/>
    </location>
</feature>
<dbReference type="InterPro" id="IPR014756">
    <property type="entry name" value="Ig_E-set"/>
</dbReference>
<feature type="domain" description="IPT/TIG" evidence="2">
    <location>
        <begin position="48"/>
        <end position="131"/>
    </location>
</feature>
<name>E7RMT4_9BACT</name>
<dbReference type="STRING" id="28134.SAMN05444288_0431"/>
<dbReference type="PROSITE" id="PS51257">
    <property type="entry name" value="PROKAR_LIPOPROTEIN"/>
    <property type="match status" value="1"/>
</dbReference>
<proteinExistence type="predicted"/>
<dbReference type="SUPFAM" id="SSF101898">
    <property type="entry name" value="NHL repeat"/>
    <property type="match status" value="1"/>
</dbReference>
<dbReference type="PANTHER" id="PTHR13833">
    <property type="match status" value="1"/>
</dbReference>
<dbReference type="InterPro" id="IPR002909">
    <property type="entry name" value="IPT_dom"/>
</dbReference>
<organism evidence="3 4">
    <name type="scientific">Hoylesella oralis ATCC 33269</name>
    <dbReference type="NCBI Taxonomy" id="873533"/>
    <lineage>
        <taxon>Bacteria</taxon>
        <taxon>Pseudomonadati</taxon>
        <taxon>Bacteroidota</taxon>
        <taxon>Bacteroidia</taxon>
        <taxon>Bacteroidales</taxon>
        <taxon>Prevotellaceae</taxon>
        <taxon>Hoylesella</taxon>
    </lineage>
</organism>
<dbReference type="eggNOG" id="COG3391">
    <property type="taxonomic scope" value="Bacteria"/>
</dbReference>
<dbReference type="Gene3D" id="2.120.10.30">
    <property type="entry name" value="TolB, C-terminal domain"/>
    <property type="match status" value="1"/>
</dbReference>
<protein>
    <recommendedName>
        <fullName evidence="2">IPT/TIG domain-containing protein</fullName>
    </recommendedName>
</protein>
<dbReference type="HOGENOM" id="CLU_035704_0_0_10"/>
<dbReference type="EMBL" id="AEPE02000002">
    <property type="protein sequence ID" value="EFZ38065.1"/>
    <property type="molecule type" value="Genomic_DNA"/>
</dbReference>
<dbReference type="Gene3D" id="2.60.40.10">
    <property type="entry name" value="Immunoglobulins"/>
    <property type="match status" value="1"/>
</dbReference>
<dbReference type="InterPro" id="IPR011042">
    <property type="entry name" value="6-blade_b-propeller_TolB-like"/>
</dbReference>
<evidence type="ECO:0000256" key="1">
    <source>
        <dbReference type="SAM" id="SignalP"/>
    </source>
</evidence>
<keyword evidence="4" id="KW-1185">Reference proteome</keyword>
<dbReference type="AlphaFoldDB" id="E7RMT4"/>
<accession>E7RMT4</accession>
<evidence type="ECO:0000259" key="2">
    <source>
        <dbReference type="Pfam" id="PF01833"/>
    </source>
</evidence>
<reference evidence="3" key="1">
    <citation type="submission" date="2011-01" db="EMBL/GenBank/DDBJ databases">
        <authorList>
            <person name="Muzny D."/>
            <person name="Qin X."/>
            <person name="Buhay C."/>
            <person name="Dugan-Rocha S."/>
            <person name="Ding Y."/>
            <person name="Chen G."/>
            <person name="Hawes A."/>
            <person name="Holder M."/>
            <person name="Jhangiani S."/>
            <person name="Johnson A."/>
            <person name="Khan Z."/>
            <person name="Li Z."/>
            <person name="Liu W."/>
            <person name="Liu X."/>
            <person name="Perez L."/>
            <person name="Shen H."/>
            <person name="Wang Q."/>
            <person name="Watt J."/>
            <person name="Xi L."/>
            <person name="Xin Y."/>
            <person name="Zhou J."/>
            <person name="Deng J."/>
            <person name="Jiang H."/>
            <person name="Liu Y."/>
            <person name="Qu J."/>
            <person name="Song X.-Z."/>
            <person name="Zhang L."/>
            <person name="Villasana D."/>
            <person name="Johnson A."/>
            <person name="Liu J."/>
            <person name="Liyanage D."/>
            <person name="Lorensuhewa L."/>
            <person name="Robinson T."/>
            <person name="Song A."/>
            <person name="Song B.-B."/>
            <person name="Dinh H."/>
            <person name="Thornton R."/>
            <person name="Coyle M."/>
            <person name="Francisco L."/>
            <person name="Jackson L."/>
            <person name="Javaid M."/>
            <person name="Korchina V."/>
            <person name="Kovar C."/>
            <person name="Mata R."/>
            <person name="Mathew T."/>
            <person name="Ngo R."/>
            <person name="Nguyen L."/>
            <person name="Nguyen N."/>
            <person name="Okwuonu G."/>
            <person name="Ongeri F."/>
            <person name="Pham C."/>
            <person name="Simmons D."/>
            <person name="Wilczek-Boney K."/>
            <person name="Hale W."/>
            <person name="Jakkamsetti A."/>
            <person name="Pham P."/>
            <person name="Ruth R."/>
            <person name="San Lucas F."/>
            <person name="Warren J."/>
            <person name="Zhang J."/>
            <person name="Zhao Z."/>
            <person name="Zhou C."/>
            <person name="Zhu D."/>
            <person name="Lee S."/>
            <person name="Bess C."/>
            <person name="Blankenburg K."/>
            <person name="Forbes L."/>
            <person name="Fu Q."/>
            <person name="Gubbala S."/>
            <person name="Hirani K."/>
            <person name="Jayaseelan J.C."/>
            <person name="Lara F."/>
            <person name="Munidasa M."/>
            <person name="Palculict T."/>
            <person name="Patil S."/>
            <person name="Pu L.-L."/>
            <person name="Saada N."/>
            <person name="Tang L."/>
            <person name="Weissenberger G."/>
            <person name="Zhu Y."/>
            <person name="Hemphill L."/>
            <person name="Shang Y."/>
            <person name="Youmans B."/>
            <person name="Ayvaz T."/>
            <person name="Ross M."/>
            <person name="Santibanez J."/>
            <person name="Aqrawi P."/>
            <person name="Gross S."/>
            <person name="Joshi V."/>
            <person name="Fowler G."/>
            <person name="Nazareth L."/>
            <person name="Reid J."/>
            <person name="Worley K."/>
            <person name="Petrosino J."/>
            <person name="Highlander S."/>
            <person name="Gibbs R."/>
        </authorList>
    </citation>
    <scope>NUCLEOTIDE SEQUENCE [LARGE SCALE GENOMIC DNA]</scope>
    <source>
        <strain evidence="3">ATCC 33269</strain>
    </source>
</reference>
<comment type="caution">
    <text evidence="3">The sequence shown here is derived from an EMBL/GenBank/DDBJ whole genome shotgun (WGS) entry which is preliminary data.</text>
</comment>
<gene>
    <name evidence="3" type="ORF">HMPREF0663_10434</name>
</gene>
<dbReference type="InterPro" id="IPR013783">
    <property type="entry name" value="Ig-like_fold"/>
</dbReference>
<evidence type="ECO:0000313" key="3">
    <source>
        <dbReference type="EMBL" id="EFZ38065.1"/>
    </source>
</evidence>
<dbReference type="RefSeq" id="WP_004369130.1">
    <property type="nucleotide sequence ID" value="NZ_GL833119.1"/>
</dbReference>
<dbReference type="Proteomes" id="UP000005580">
    <property type="component" value="Unassembled WGS sequence"/>
</dbReference>
<dbReference type="SUPFAM" id="SSF81296">
    <property type="entry name" value="E set domains"/>
    <property type="match status" value="1"/>
</dbReference>
<evidence type="ECO:0000313" key="4">
    <source>
        <dbReference type="Proteomes" id="UP000005580"/>
    </source>
</evidence>
<dbReference type="CDD" id="cd00603">
    <property type="entry name" value="IPT_PCSR"/>
    <property type="match status" value="1"/>
</dbReference>
<dbReference type="Pfam" id="PF01833">
    <property type="entry name" value="TIG"/>
    <property type="match status" value="1"/>
</dbReference>
<feature type="chain" id="PRO_5003224067" description="IPT/TIG domain-containing protein" evidence="1">
    <location>
        <begin position="29"/>
        <end position="501"/>
    </location>
</feature>
<dbReference type="PANTHER" id="PTHR13833:SF71">
    <property type="entry name" value="NHL DOMAIN-CONTAINING PROTEIN"/>
    <property type="match status" value="1"/>
</dbReference>
<keyword evidence="1" id="KW-0732">Signal</keyword>